<dbReference type="HAMAP" id="MF_00384">
    <property type="entry name" value="Homoser_kinase"/>
    <property type="match status" value="1"/>
</dbReference>
<comment type="similarity">
    <text evidence="2 13">Belongs to the GHMP kinase family. Homoserine kinase subfamily.</text>
</comment>
<evidence type="ECO:0000256" key="10">
    <source>
        <dbReference type="ARBA" id="ARBA00022840"/>
    </source>
</evidence>
<dbReference type="EC" id="2.7.1.39" evidence="3 13"/>
<dbReference type="InterPro" id="IPR020568">
    <property type="entry name" value="Ribosomal_Su5_D2-typ_SF"/>
</dbReference>
<protein>
    <recommendedName>
        <fullName evidence="4 13">Homoserine kinase</fullName>
        <shortName evidence="13">HK</shortName>
        <shortName evidence="13">HSK</shortName>
        <ecNumber evidence="3 13">2.7.1.39</ecNumber>
    </recommendedName>
</protein>
<keyword evidence="13" id="KW-0963">Cytoplasm</keyword>
<dbReference type="InterPro" id="IPR006204">
    <property type="entry name" value="GHMP_kinase_N_dom"/>
</dbReference>
<dbReference type="PRINTS" id="PR00958">
    <property type="entry name" value="HOMSERKINASE"/>
</dbReference>
<evidence type="ECO:0000256" key="1">
    <source>
        <dbReference type="ARBA" id="ARBA00005015"/>
    </source>
</evidence>
<dbReference type="EMBL" id="LGTK01000027">
    <property type="protein sequence ID" value="KPH74978.1"/>
    <property type="molecule type" value="Genomic_DNA"/>
</dbReference>
<dbReference type="PIRSF" id="PIRSF000676">
    <property type="entry name" value="Homoser_kin"/>
    <property type="match status" value="1"/>
</dbReference>
<evidence type="ECO:0000256" key="3">
    <source>
        <dbReference type="ARBA" id="ARBA00012078"/>
    </source>
</evidence>
<organism evidence="16 17">
    <name type="scientific">Oceanobacillus caeni</name>
    <dbReference type="NCBI Taxonomy" id="405946"/>
    <lineage>
        <taxon>Bacteria</taxon>
        <taxon>Bacillati</taxon>
        <taxon>Bacillota</taxon>
        <taxon>Bacilli</taxon>
        <taxon>Bacillales</taxon>
        <taxon>Bacillaceae</taxon>
        <taxon>Oceanobacillus</taxon>
    </lineage>
</organism>
<feature type="binding site" evidence="13">
    <location>
        <begin position="84"/>
        <end position="94"/>
    </location>
    <ligand>
        <name>ATP</name>
        <dbReference type="ChEBI" id="CHEBI:30616"/>
    </ligand>
</feature>
<gene>
    <name evidence="13" type="primary">thrB</name>
    <name evidence="16" type="ORF">AFL42_09280</name>
</gene>
<proteinExistence type="inferred from homology"/>
<comment type="function">
    <text evidence="12 13">Catalyzes the ATP-dependent phosphorylation of L-homoserine to L-homoserine phosphate.</text>
</comment>
<comment type="catalytic activity">
    <reaction evidence="11 13">
        <text>L-homoserine + ATP = O-phospho-L-homoserine + ADP + H(+)</text>
        <dbReference type="Rhea" id="RHEA:13985"/>
        <dbReference type="ChEBI" id="CHEBI:15378"/>
        <dbReference type="ChEBI" id="CHEBI:30616"/>
        <dbReference type="ChEBI" id="CHEBI:57476"/>
        <dbReference type="ChEBI" id="CHEBI:57590"/>
        <dbReference type="ChEBI" id="CHEBI:456216"/>
        <dbReference type="EC" id="2.7.1.39"/>
    </reaction>
</comment>
<dbReference type="RefSeq" id="WP_060668464.1">
    <property type="nucleotide sequence ID" value="NZ_LGTK01000027.1"/>
</dbReference>
<evidence type="ECO:0000256" key="13">
    <source>
        <dbReference type="HAMAP-Rule" id="MF_00384"/>
    </source>
</evidence>
<evidence type="ECO:0000256" key="4">
    <source>
        <dbReference type="ARBA" id="ARBA00017858"/>
    </source>
</evidence>
<keyword evidence="10 13" id="KW-0067">ATP-binding</keyword>
<comment type="caution">
    <text evidence="16">The sequence shown here is derived from an EMBL/GenBank/DDBJ whole genome shotgun (WGS) entry which is preliminary data.</text>
</comment>
<evidence type="ECO:0000313" key="17">
    <source>
        <dbReference type="Proteomes" id="UP000037854"/>
    </source>
</evidence>
<dbReference type="SUPFAM" id="SSF55060">
    <property type="entry name" value="GHMP Kinase, C-terminal domain"/>
    <property type="match status" value="1"/>
</dbReference>
<keyword evidence="6 13" id="KW-0808">Transferase</keyword>
<keyword evidence="17" id="KW-1185">Reference proteome</keyword>
<dbReference type="Pfam" id="PF08544">
    <property type="entry name" value="GHMP_kinases_C"/>
    <property type="match status" value="1"/>
</dbReference>
<keyword evidence="5 13" id="KW-0028">Amino-acid biosynthesis</keyword>
<evidence type="ECO:0000256" key="5">
    <source>
        <dbReference type="ARBA" id="ARBA00022605"/>
    </source>
</evidence>
<dbReference type="InterPro" id="IPR013750">
    <property type="entry name" value="GHMP_kinase_C_dom"/>
</dbReference>
<dbReference type="NCBIfam" id="TIGR00191">
    <property type="entry name" value="thrB"/>
    <property type="match status" value="1"/>
</dbReference>
<reference evidence="16 17" key="1">
    <citation type="submission" date="2015-07" db="EMBL/GenBank/DDBJ databases">
        <title>High-quality draft genome sequence of Oceanobacillus caeni HM6, a bacillus isolated from a human feces.</title>
        <authorList>
            <person name="Kumar J."/>
            <person name="Verma M.K."/>
            <person name="Pandey R."/>
            <person name="Bhambi M."/>
            <person name="Chauhan N."/>
        </authorList>
    </citation>
    <scope>NUCLEOTIDE SEQUENCE [LARGE SCALE GENOMIC DNA]</scope>
    <source>
        <strain evidence="16 17">HM6</strain>
    </source>
</reference>
<evidence type="ECO:0000256" key="7">
    <source>
        <dbReference type="ARBA" id="ARBA00022697"/>
    </source>
</evidence>
<evidence type="ECO:0000259" key="15">
    <source>
        <dbReference type="Pfam" id="PF08544"/>
    </source>
</evidence>
<comment type="pathway">
    <text evidence="1 13">Amino-acid biosynthesis; L-threonine biosynthesis; L-threonine from L-aspartate: step 4/5.</text>
</comment>
<dbReference type="PROSITE" id="PS00627">
    <property type="entry name" value="GHMP_KINASES_ATP"/>
    <property type="match status" value="1"/>
</dbReference>
<evidence type="ECO:0000256" key="8">
    <source>
        <dbReference type="ARBA" id="ARBA00022741"/>
    </source>
</evidence>
<dbReference type="InterPro" id="IPR000870">
    <property type="entry name" value="Homoserine_kinase"/>
</dbReference>
<accession>A0ABR5MJ30</accession>
<evidence type="ECO:0000256" key="11">
    <source>
        <dbReference type="ARBA" id="ARBA00049375"/>
    </source>
</evidence>
<dbReference type="PANTHER" id="PTHR20861">
    <property type="entry name" value="HOMOSERINE/4-DIPHOSPHOCYTIDYL-2-C-METHYL-D-ERYTHRITOL KINASE"/>
    <property type="match status" value="1"/>
</dbReference>
<dbReference type="Gene3D" id="3.30.230.10">
    <property type="match status" value="1"/>
</dbReference>
<feature type="domain" description="GHMP kinase N-terminal" evidence="14">
    <location>
        <begin position="55"/>
        <end position="137"/>
    </location>
</feature>
<dbReference type="SUPFAM" id="SSF54211">
    <property type="entry name" value="Ribosomal protein S5 domain 2-like"/>
    <property type="match status" value="1"/>
</dbReference>
<keyword evidence="8 13" id="KW-0547">Nucleotide-binding</keyword>
<dbReference type="InterPro" id="IPR036554">
    <property type="entry name" value="GHMP_kinase_C_sf"/>
</dbReference>
<evidence type="ECO:0000259" key="14">
    <source>
        <dbReference type="Pfam" id="PF00288"/>
    </source>
</evidence>
<keyword evidence="9 13" id="KW-0418">Kinase</keyword>
<evidence type="ECO:0000256" key="9">
    <source>
        <dbReference type="ARBA" id="ARBA00022777"/>
    </source>
</evidence>
<evidence type="ECO:0000256" key="12">
    <source>
        <dbReference type="ARBA" id="ARBA00049954"/>
    </source>
</evidence>
<name>A0ABR5MJ30_9BACI</name>
<dbReference type="Gene3D" id="3.30.70.890">
    <property type="entry name" value="GHMP kinase, C-terminal domain"/>
    <property type="match status" value="1"/>
</dbReference>
<dbReference type="Pfam" id="PF00288">
    <property type="entry name" value="GHMP_kinases_N"/>
    <property type="match status" value="1"/>
</dbReference>
<sequence length="295" mass="32197">MKSFQISVPATSANVGPGFDSMGLALKLNLTLQVEESDQWEFMPPSDSDTPYEENFIYKIAKQIAERHHTTLPPCKVTEISGIPLARGLGSSASAILAGIEIANQVCHLNLSDDDKLRYGTEIEGHPDNIAPALFGGLVISTDFGEEIVHMDLPNLELDTVVYIPNIKLKTEASRKVLPEAYPMKTAVKASGVANLVVAALLQGDYTLAGRMMEKDLFHEPYRKELIPNYDTIREEAKRQGAYSTILSGAGPTLISFVPAEQGTTIANALQKILPDYNVKALNMCTEGLQVSYQE</sequence>
<dbReference type="InterPro" id="IPR014721">
    <property type="entry name" value="Ribsml_uS5_D2-typ_fold_subgr"/>
</dbReference>
<evidence type="ECO:0000256" key="6">
    <source>
        <dbReference type="ARBA" id="ARBA00022679"/>
    </source>
</evidence>
<comment type="subcellular location">
    <subcellularLocation>
        <location evidence="13">Cytoplasm</location>
    </subcellularLocation>
</comment>
<evidence type="ECO:0000313" key="16">
    <source>
        <dbReference type="EMBL" id="KPH74978.1"/>
    </source>
</evidence>
<evidence type="ECO:0000256" key="2">
    <source>
        <dbReference type="ARBA" id="ARBA00007370"/>
    </source>
</evidence>
<feature type="domain" description="GHMP kinase C-terminal" evidence="15">
    <location>
        <begin position="198"/>
        <end position="273"/>
    </location>
</feature>
<dbReference type="InterPro" id="IPR006203">
    <property type="entry name" value="GHMP_knse_ATP-bd_CS"/>
</dbReference>
<dbReference type="PANTHER" id="PTHR20861:SF1">
    <property type="entry name" value="HOMOSERINE KINASE"/>
    <property type="match status" value="1"/>
</dbReference>
<dbReference type="Proteomes" id="UP000037854">
    <property type="component" value="Unassembled WGS sequence"/>
</dbReference>
<dbReference type="GO" id="GO:0016301">
    <property type="term" value="F:kinase activity"/>
    <property type="evidence" value="ECO:0007669"/>
    <property type="project" value="UniProtKB-KW"/>
</dbReference>
<keyword evidence="7 13" id="KW-0791">Threonine biosynthesis</keyword>